<dbReference type="RefSeq" id="XP_060287976.1">
    <property type="nucleotide sequence ID" value="XM_060425825.1"/>
</dbReference>
<evidence type="ECO:0000256" key="11">
    <source>
        <dbReference type="PROSITE-ProRule" id="PRU00560"/>
    </source>
</evidence>
<dbReference type="SUPFAM" id="SSF52540">
    <property type="entry name" value="P-loop containing nucleoside triphosphate hydrolases"/>
    <property type="match status" value="1"/>
</dbReference>
<proteinExistence type="inferred from homology"/>
<dbReference type="GeneID" id="85309012"/>
<dbReference type="GO" id="GO:0043138">
    <property type="term" value="F:3'-5' DNA helicase activity"/>
    <property type="evidence" value="ECO:0007669"/>
    <property type="project" value="UniProtKB-EC"/>
</dbReference>
<keyword evidence="16" id="KW-1185">Reference proteome</keyword>
<feature type="region of interest" description="Disordered" evidence="12">
    <location>
        <begin position="747"/>
        <end position="793"/>
    </location>
</feature>
<dbReference type="PANTHER" id="PTHR11070">
    <property type="entry name" value="UVRD / RECB / PCRA DNA HELICASE FAMILY MEMBER"/>
    <property type="match status" value="1"/>
</dbReference>
<dbReference type="Pfam" id="PF13361">
    <property type="entry name" value="UvrD_C"/>
    <property type="match status" value="1"/>
</dbReference>
<dbReference type="GO" id="GO:0003677">
    <property type="term" value="F:DNA binding"/>
    <property type="evidence" value="ECO:0007669"/>
    <property type="project" value="UniProtKB-KW"/>
</dbReference>
<dbReference type="InterPro" id="IPR000212">
    <property type="entry name" value="DNA_helicase_UvrD/REP"/>
</dbReference>
<dbReference type="Gene3D" id="1.10.10.160">
    <property type="match status" value="1"/>
</dbReference>
<dbReference type="Pfam" id="PF00580">
    <property type="entry name" value="UvrD-helicase"/>
    <property type="match status" value="1"/>
</dbReference>
<dbReference type="Gene3D" id="1.10.486.10">
    <property type="entry name" value="PCRA, domain 4"/>
    <property type="match status" value="1"/>
</dbReference>
<organism evidence="15 16">
    <name type="scientific">Phialemonium atrogriseum</name>
    <dbReference type="NCBI Taxonomy" id="1093897"/>
    <lineage>
        <taxon>Eukaryota</taxon>
        <taxon>Fungi</taxon>
        <taxon>Dikarya</taxon>
        <taxon>Ascomycota</taxon>
        <taxon>Pezizomycotina</taxon>
        <taxon>Sordariomycetes</taxon>
        <taxon>Sordariomycetidae</taxon>
        <taxon>Cephalothecales</taxon>
        <taxon>Cephalothecaceae</taxon>
        <taxon>Phialemonium</taxon>
    </lineage>
</organism>
<reference evidence="15" key="1">
    <citation type="submission" date="2023-06" db="EMBL/GenBank/DDBJ databases">
        <title>Genome-scale phylogeny and comparative genomics of the fungal order Sordariales.</title>
        <authorList>
            <consortium name="Lawrence Berkeley National Laboratory"/>
            <person name="Hensen N."/>
            <person name="Bonometti L."/>
            <person name="Westerberg I."/>
            <person name="Brannstrom I.O."/>
            <person name="Guillou S."/>
            <person name="Cros-Aarteil S."/>
            <person name="Calhoun S."/>
            <person name="Haridas S."/>
            <person name="Kuo A."/>
            <person name="Mondo S."/>
            <person name="Pangilinan J."/>
            <person name="Riley R."/>
            <person name="Labutti K."/>
            <person name="Andreopoulos B."/>
            <person name="Lipzen A."/>
            <person name="Chen C."/>
            <person name="Yanf M."/>
            <person name="Daum C."/>
            <person name="Ng V."/>
            <person name="Clum A."/>
            <person name="Steindorff A."/>
            <person name="Ohm R."/>
            <person name="Martin F."/>
            <person name="Silar P."/>
            <person name="Natvig D."/>
            <person name="Lalanne C."/>
            <person name="Gautier V."/>
            <person name="Ament-Velasquez S.L."/>
            <person name="Kruys A."/>
            <person name="Hutchinson M.I."/>
            <person name="Powell A.J."/>
            <person name="Barry K."/>
            <person name="Miller A.N."/>
            <person name="Grigoriev I.V."/>
            <person name="Debuchy R."/>
            <person name="Gladieux P."/>
            <person name="Thoren M.H."/>
            <person name="Johannesson H."/>
        </authorList>
    </citation>
    <scope>NUCLEOTIDE SEQUENCE</scope>
    <source>
        <strain evidence="15">8032-3</strain>
    </source>
</reference>
<feature type="compositionally biased region" description="Basic and acidic residues" evidence="12">
    <location>
        <begin position="754"/>
        <end position="769"/>
    </location>
</feature>
<comment type="catalytic activity">
    <reaction evidence="10">
        <text>ATP + H2O = ADP + phosphate + H(+)</text>
        <dbReference type="Rhea" id="RHEA:13065"/>
        <dbReference type="ChEBI" id="CHEBI:15377"/>
        <dbReference type="ChEBI" id="CHEBI:15378"/>
        <dbReference type="ChEBI" id="CHEBI:30616"/>
        <dbReference type="ChEBI" id="CHEBI:43474"/>
        <dbReference type="ChEBI" id="CHEBI:456216"/>
        <dbReference type="EC" id="5.6.2.4"/>
    </reaction>
</comment>
<dbReference type="GO" id="GO:0005524">
    <property type="term" value="F:ATP binding"/>
    <property type="evidence" value="ECO:0007669"/>
    <property type="project" value="UniProtKB-UniRule"/>
</dbReference>
<protein>
    <recommendedName>
        <fullName evidence="9">DNA 3'-5' helicase</fullName>
        <ecNumber evidence="9">5.6.2.4</ecNumber>
    </recommendedName>
</protein>
<feature type="domain" description="UvrD-like helicase C-terminal" evidence="14">
    <location>
        <begin position="338"/>
        <end position="649"/>
    </location>
</feature>
<dbReference type="GO" id="GO:0016787">
    <property type="term" value="F:hydrolase activity"/>
    <property type="evidence" value="ECO:0007669"/>
    <property type="project" value="UniProtKB-UniRule"/>
</dbReference>
<gene>
    <name evidence="15" type="ORF">QBC33DRAFT_511257</name>
</gene>
<dbReference type="PROSITE" id="PS51198">
    <property type="entry name" value="UVRD_HELICASE_ATP_BIND"/>
    <property type="match status" value="1"/>
</dbReference>
<evidence type="ECO:0000313" key="15">
    <source>
        <dbReference type="EMBL" id="KAK1771763.1"/>
    </source>
</evidence>
<evidence type="ECO:0000256" key="8">
    <source>
        <dbReference type="ARBA" id="ARBA00034617"/>
    </source>
</evidence>
<dbReference type="GO" id="GO:0005634">
    <property type="term" value="C:nucleus"/>
    <property type="evidence" value="ECO:0007669"/>
    <property type="project" value="TreeGrafter"/>
</dbReference>
<dbReference type="CDD" id="cd18807">
    <property type="entry name" value="SF1_C_UvrD"/>
    <property type="match status" value="1"/>
</dbReference>
<comment type="caution">
    <text evidence="15">The sequence shown here is derived from an EMBL/GenBank/DDBJ whole genome shotgun (WGS) entry which is preliminary data.</text>
</comment>
<evidence type="ECO:0000256" key="9">
    <source>
        <dbReference type="ARBA" id="ARBA00034808"/>
    </source>
</evidence>
<accession>A0AAJ0FQZ4</accession>
<keyword evidence="6" id="KW-0238">DNA-binding</keyword>
<evidence type="ECO:0000256" key="4">
    <source>
        <dbReference type="ARBA" id="ARBA00022806"/>
    </source>
</evidence>
<evidence type="ECO:0000256" key="7">
    <source>
        <dbReference type="ARBA" id="ARBA00023235"/>
    </source>
</evidence>
<dbReference type="CDD" id="cd17932">
    <property type="entry name" value="DEXQc_UvrD"/>
    <property type="match status" value="1"/>
</dbReference>
<dbReference type="EC" id="5.6.2.4" evidence="9"/>
<dbReference type="InterPro" id="IPR027417">
    <property type="entry name" value="P-loop_NTPase"/>
</dbReference>
<evidence type="ECO:0000256" key="2">
    <source>
        <dbReference type="ARBA" id="ARBA00022741"/>
    </source>
</evidence>
<evidence type="ECO:0000259" key="13">
    <source>
        <dbReference type="PROSITE" id="PS51198"/>
    </source>
</evidence>
<feature type="compositionally biased region" description="Gly residues" evidence="12">
    <location>
        <begin position="779"/>
        <end position="790"/>
    </location>
</feature>
<dbReference type="InterPro" id="IPR014017">
    <property type="entry name" value="DNA_helicase_UvrD-like_C"/>
</dbReference>
<evidence type="ECO:0000256" key="12">
    <source>
        <dbReference type="SAM" id="MobiDB-lite"/>
    </source>
</evidence>
<keyword evidence="5 11" id="KW-0067">ATP-binding</keyword>
<comment type="catalytic activity">
    <reaction evidence="8">
        <text>Couples ATP hydrolysis with the unwinding of duplex DNA by translocating in the 3'-5' direction.</text>
        <dbReference type="EC" id="5.6.2.4"/>
    </reaction>
</comment>
<evidence type="ECO:0000259" key="14">
    <source>
        <dbReference type="PROSITE" id="PS51217"/>
    </source>
</evidence>
<dbReference type="EMBL" id="MU838998">
    <property type="protein sequence ID" value="KAK1771763.1"/>
    <property type="molecule type" value="Genomic_DNA"/>
</dbReference>
<dbReference type="AlphaFoldDB" id="A0AAJ0FQZ4"/>
<comment type="similarity">
    <text evidence="1">Belongs to the helicase family. UvrD subfamily.</text>
</comment>
<evidence type="ECO:0000313" key="16">
    <source>
        <dbReference type="Proteomes" id="UP001244011"/>
    </source>
</evidence>
<dbReference type="Gene3D" id="3.40.50.300">
    <property type="entry name" value="P-loop containing nucleotide triphosphate hydrolases"/>
    <property type="match status" value="2"/>
</dbReference>
<evidence type="ECO:0000256" key="5">
    <source>
        <dbReference type="ARBA" id="ARBA00022840"/>
    </source>
</evidence>
<dbReference type="Proteomes" id="UP001244011">
    <property type="component" value="Unassembled WGS sequence"/>
</dbReference>
<dbReference type="PANTHER" id="PTHR11070:SF2">
    <property type="entry name" value="ATP-DEPENDENT DNA HELICASE SRS2"/>
    <property type="match status" value="1"/>
</dbReference>
<dbReference type="InterPro" id="IPR014016">
    <property type="entry name" value="UvrD-like_ATP-bd"/>
</dbReference>
<feature type="domain" description="UvrD-like helicase ATP-binding" evidence="13">
    <location>
        <begin position="61"/>
        <end position="337"/>
    </location>
</feature>
<keyword evidence="4 11" id="KW-0347">Helicase</keyword>
<sequence length="1023" mass="113109">MQAMVIMAVMSNYDWLHDLVHFHHFITSRSTSSLKTCRIGATTGPYPSPMDPSVPRNAILDTLNKAQYRAVSSTAATVAILAGPGSGKTHTLTSRVVYLVDSLGYRPQDVIVATFTVKAAREMQDRIGKALGNGRERKIVLGTFHSIARRYLSAYGQRIGLDQKFGIADDSDSRAVILRICKRLRLSIDPPAARAWISKKKAKGTEPEPAAKKASAAKLPHAQELETCFEEYQSYLERSNLLDYDDLLVRCVELLRKSPSCVSNVQAVLIDEYQDTNGVQYELMRLFAQSRRRITIVGDPDQSIYGWRSAEIRNLWRMLRDFPGTDEIALEENYRSSQSILDISLMVIQQDTKRYKKLLRPVHNKGSRPVLRKLKDSGTEAEWIVSEIRRALSMSGGMMTHNDVAILLRSASLSRHIEHALGRAGIAYRMIGGFKFYERAEVKILLDYLRVAHQPENNDALARIMNVPRRGIGDVTIKALLEEADNASLSLWALLDKHCRGDRLAKTKIMKHAEQRISGELLRLIKGMRKQIDEIALGTPFGLVEMIEQLLVQLKFQKYLQDTHLQDHEQRWANVQEFLSLASDFVRDSRQTPEDDSLPEIAGLEQANEPDILAKFLANVSLASDVQKDGKGKETTQVVTISTIHAAKGLEWPIVFIPAACNGSIPHSRSEDSDEERRLLYVAMTRAQSLLYLSYPLYGSQASFAKKGPCFERPVMEGIARVLQRQLPPDESIFKSMPPMFAVEDNLYPEDPENTPKEVRKGGADDLSRAKRPRLYGPTAGGGSGSGSGGSDEQMWRKEYATTMEQACSFTMSSLPGFVTASAHQVALAAASPAAGGANVAQKWMRRSTTKRPADQKSIMGFVKTGPASNSTNQPVLAANPAAKVVGTLARQTTSALPSASHISKPAIKPELAEKRLSAGKMATRPVKPGRDEDGPRQQYACFSSSPTKPHLEKDRFNSALEGDDEDNAPPEPTRAAACLHATTCNMPKGLGGFRKPAGLGRDGIAPVDKLRKPFKPLTINRS</sequence>
<name>A0AAJ0FQZ4_9PEZI</name>
<evidence type="ECO:0000256" key="3">
    <source>
        <dbReference type="ARBA" id="ARBA00022801"/>
    </source>
</evidence>
<evidence type="ECO:0000256" key="10">
    <source>
        <dbReference type="ARBA" id="ARBA00048988"/>
    </source>
</evidence>
<dbReference type="InterPro" id="IPR013986">
    <property type="entry name" value="DExx_box_DNA_helicase_dom_sf"/>
</dbReference>
<dbReference type="PROSITE" id="PS51217">
    <property type="entry name" value="UVRD_HELICASE_CTER"/>
    <property type="match status" value="1"/>
</dbReference>
<evidence type="ECO:0000256" key="6">
    <source>
        <dbReference type="ARBA" id="ARBA00023125"/>
    </source>
</evidence>
<evidence type="ECO:0000256" key="1">
    <source>
        <dbReference type="ARBA" id="ARBA00009922"/>
    </source>
</evidence>
<feature type="binding site" evidence="11">
    <location>
        <begin position="82"/>
        <end position="89"/>
    </location>
    <ligand>
        <name>ATP</name>
        <dbReference type="ChEBI" id="CHEBI:30616"/>
    </ligand>
</feature>
<dbReference type="GO" id="GO:0000725">
    <property type="term" value="P:recombinational repair"/>
    <property type="evidence" value="ECO:0007669"/>
    <property type="project" value="TreeGrafter"/>
</dbReference>
<feature type="region of interest" description="Disordered" evidence="12">
    <location>
        <begin position="909"/>
        <end position="953"/>
    </location>
</feature>
<keyword evidence="3 11" id="KW-0378">Hydrolase</keyword>
<keyword evidence="2 11" id="KW-0547">Nucleotide-binding</keyword>
<keyword evidence="7" id="KW-0413">Isomerase</keyword>